<sequence length="63" mass="7026">MRRDHQHGEGHQERGERQRQLGEQDPPPQGRWAKCGAGRLDGAAVAVLLDALVIFPVSPRFQV</sequence>
<evidence type="ECO:0000256" key="1">
    <source>
        <dbReference type="SAM" id="MobiDB-lite"/>
    </source>
</evidence>
<accession>A0A220UBM2</accession>
<protein>
    <submittedName>
        <fullName evidence="2">Uncharacterized protein</fullName>
    </submittedName>
</protein>
<gene>
    <name evidence="2" type="ORF">CFK39_06360</name>
</gene>
<dbReference type="Proteomes" id="UP000198398">
    <property type="component" value="Chromosome"/>
</dbReference>
<evidence type="ECO:0000313" key="3">
    <source>
        <dbReference type="Proteomes" id="UP000198398"/>
    </source>
</evidence>
<reference evidence="3" key="1">
    <citation type="submission" date="2017-07" db="EMBL/GenBank/DDBJ databases">
        <title>Brachybacterium sp. VR2415.</title>
        <authorList>
            <person name="Tak E.J."/>
            <person name="Bae J.-W."/>
        </authorList>
    </citation>
    <scope>NUCLEOTIDE SEQUENCE [LARGE SCALE GENOMIC DNA]</scope>
    <source>
        <strain evidence="3">VR2415</strain>
    </source>
</reference>
<keyword evidence="3" id="KW-1185">Reference proteome</keyword>
<name>A0A220UBM2_9MICO</name>
<dbReference type="KEGG" id="brv:CFK39_06360"/>
<dbReference type="AlphaFoldDB" id="A0A220UBM2"/>
<evidence type="ECO:0000313" key="2">
    <source>
        <dbReference type="EMBL" id="ASK65517.1"/>
    </source>
</evidence>
<dbReference type="EMBL" id="CP022316">
    <property type="protein sequence ID" value="ASK65517.1"/>
    <property type="molecule type" value="Genomic_DNA"/>
</dbReference>
<feature type="region of interest" description="Disordered" evidence="1">
    <location>
        <begin position="1"/>
        <end position="35"/>
    </location>
</feature>
<organism evidence="2 3">
    <name type="scientific">Brachybacterium avium</name>
    <dbReference type="NCBI Taxonomy" id="2017485"/>
    <lineage>
        <taxon>Bacteria</taxon>
        <taxon>Bacillati</taxon>
        <taxon>Actinomycetota</taxon>
        <taxon>Actinomycetes</taxon>
        <taxon>Micrococcales</taxon>
        <taxon>Dermabacteraceae</taxon>
        <taxon>Brachybacterium</taxon>
    </lineage>
</organism>
<proteinExistence type="predicted"/>
<feature type="compositionally biased region" description="Basic and acidic residues" evidence="1">
    <location>
        <begin position="1"/>
        <end position="22"/>
    </location>
</feature>